<dbReference type="Gene3D" id="3.40.50.1820">
    <property type="entry name" value="alpha/beta hydrolase"/>
    <property type="match status" value="1"/>
</dbReference>
<dbReference type="Pfam" id="PF00756">
    <property type="entry name" value="Esterase"/>
    <property type="match status" value="1"/>
</dbReference>
<protein>
    <submittedName>
        <fullName evidence="4">Ferri-bacillibactin esterase BesA</fullName>
        <ecNumber evidence="4">3.1.-.-</ecNumber>
    </submittedName>
</protein>
<sequence>MISATYSLLWRKTFILFFSLCYLSVFSQLEKIPAIQDTAFLIESEILNQPRSIWIHLPEGYSSSQAYPVLYLLDGDAHFKYVSQMTDYLSDYDRNRIPKMIVVAILNINRGKDLNIRHNVVNGKEVPSGISVADGAGRFLKFIDQELIPQINSRFKTQPYRILMGHSLAGEFALYAKNTLPDLFQSTILISPAIHNENMVVMADFHKMLQRKNLKGKMFVTLGDEDTQKVNLITEQLKQFSPATFEWDFKFYKEENHFSVTYKSIFDGLKFIYKNWFFDNYSTVLMTPKEIHQHFDRLSKEFGYTVHPTEDFVNNRAYGQLRAGNINIALDLFQQNVKDHPDSWNAYDSLAEAYMKKGDRKSAIENYKKSLQLNPDNADGKTILEKLLSEK</sequence>
<keyword evidence="2 3" id="KW-0802">TPR repeat</keyword>
<dbReference type="PROSITE" id="PS50293">
    <property type="entry name" value="TPR_REGION"/>
    <property type="match status" value="1"/>
</dbReference>
<dbReference type="InterPro" id="IPR011990">
    <property type="entry name" value="TPR-like_helical_dom_sf"/>
</dbReference>
<dbReference type="SUPFAM" id="SSF53474">
    <property type="entry name" value="alpha/beta-Hydrolases"/>
    <property type="match status" value="1"/>
</dbReference>
<dbReference type="InterPro" id="IPR050583">
    <property type="entry name" value="Mycobacterial_A85_antigen"/>
</dbReference>
<keyword evidence="1" id="KW-0677">Repeat</keyword>
<organism evidence="4 5">
    <name type="scientific">Chryseobacterium gleum</name>
    <name type="common">Flavobacterium gleum</name>
    <dbReference type="NCBI Taxonomy" id="250"/>
    <lineage>
        <taxon>Bacteria</taxon>
        <taxon>Pseudomonadati</taxon>
        <taxon>Bacteroidota</taxon>
        <taxon>Flavobacteriia</taxon>
        <taxon>Flavobacteriales</taxon>
        <taxon>Weeksellaceae</taxon>
        <taxon>Chryseobacterium group</taxon>
        <taxon>Chryseobacterium</taxon>
    </lineage>
</organism>
<reference evidence="4 5" key="1">
    <citation type="submission" date="2018-12" db="EMBL/GenBank/DDBJ databases">
        <authorList>
            <consortium name="Pathogen Informatics"/>
        </authorList>
    </citation>
    <scope>NUCLEOTIDE SEQUENCE [LARGE SCALE GENOMIC DNA]</scope>
    <source>
        <strain evidence="4 5">NCTC11432</strain>
    </source>
</reference>
<dbReference type="InterPro" id="IPR019734">
    <property type="entry name" value="TPR_rpt"/>
</dbReference>
<dbReference type="InterPro" id="IPR029058">
    <property type="entry name" value="AB_hydrolase_fold"/>
</dbReference>
<dbReference type="SUPFAM" id="SSF48452">
    <property type="entry name" value="TPR-like"/>
    <property type="match status" value="1"/>
</dbReference>
<keyword evidence="4" id="KW-0378">Hydrolase</keyword>
<evidence type="ECO:0000256" key="2">
    <source>
        <dbReference type="ARBA" id="ARBA00022803"/>
    </source>
</evidence>
<feature type="repeat" description="TPR" evidence="3">
    <location>
        <begin position="344"/>
        <end position="377"/>
    </location>
</feature>
<dbReference type="Pfam" id="PF07719">
    <property type="entry name" value="TPR_2"/>
    <property type="match status" value="1"/>
</dbReference>
<dbReference type="SMART" id="SM00028">
    <property type="entry name" value="TPR"/>
    <property type="match status" value="1"/>
</dbReference>
<accession>A0A3S5E2X5</accession>
<dbReference type="EMBL" id="LR134289">
    <property type="protein sequence ID" value="VEE08464.1"/>
    <property type="molecule type" value="Genomic_DNA"/>
</dbReference>
<dbReference type="InterPro" id="IPR000801">
    <property type="entry name" value="Esterase-like"/>
</dbReference>
<dbReference type="GO" id="GO:0016787">
    <property type="term" value="F:hydrolase activity"/>
    <property type="evidence" value="ECO:0007669"/>
    <property type="project" value="UniProtKB-KW"/>
</dbReference>
<gene>
    <name evidence="4" type="primary">besA_1</name>
    <name evidence="4" type="ORF">NCTC11432_02676</name>
</gene>
<dbReference type="PANTHER" id="PTHR48098:SF6">
    <property type="entry name" value="FERRI-BACILLIBACTIN ESTERASE BESA"/>
    <property type="match status" value="1"/>
</dbReference>
<dbReference type="RefSeq" id="WP_002976480.1">
    <property type="nucleotide sequence ID" value="NZ_CP068486.1"/>
</dbReference>
<evidence type="ECO:0000313" key="5">
    <source>
        <dbReference type="Proteomes" id="UP000279227"/>
    </source>
</evidence>
<dbReference type="KEGG" id="cgle:NCTC11432_02676"/>
<dbReference type="Proteomes" id="UP000279227">
    <property type="component" value="Chromosome"/>
</dbReference>
<name>A0A3S5E2X5_CHRGE</name>
<dbReference type="InterPro" id="IPR013105">
    <property type="entry name" value="TPR_2"/>
</dbReference>
<proteinExistence type="predicted"/>
<dbReference type="PANTHER" id="PTHR48098">
    <property type="entry name" value="ENTEROCHELIN ESTERASE-RELATED"/>
    <property type="match status" value="1"/>
</dbReference>
<dbReference type="GeneID" id="93020248"/>
<dbReference type="OrthoDB" id="9784036at2"/>
<evidence type="ECO:0000313" key="4">
    <source>
        <dbReference type="EMBL" id="VEE08464.1"/>
    </source>
</evidence>
<dbReference type="Gene3D" id="1.25.40.10">
    <property type="entry name" value="Tetratricopeptide repeat domain"/>
    <property type="match status" value="1"/>
</dbReference>
<dbReference type="AlphaFoldDB" id="A0A3S5E2X5"/>
<evidence type="ECO:0000256" key="1">
    <source>
        <dbReference type="ARBA" id="ARBA00022737"/>
    </source>
</evidence>
<dbReference type="STRING" id="525257.HMPREF0204_11782"/>
<evidence type="ECO:0000256" key="3">
    <source>
        <dbReference type="PROSITE-ProRule" id="PRU00339"/>
    </source>
</evidence>
<dbReference type="PROSITE" id="PS50005">
    <property type="entry name" value="TPR"/>
    <property type="match status" value="1"/>
</dbReference>
<dbReference type="EC" id="3.1.-.-" evidence="4"/>